<evidence type="ECO:0000313" key="8">
    <source>
        <dbReference type="Proteomes" id="UP001497744"/>
    </source>
</evidence>
<feature type="region of interest" description="Disordered" evidence="4">
    <location>
        <begin position="233"/>
        <end position="271"/>
    </location>
</feature>
<reference evidence="7 8" key="1">
    <citation type="submission" date="2021-06" db="EMBL/GenBank/DDBJ databases">
        <title>Genome sequence of Babesia caballi.</title>
        <authorList>
            <person name="Yamagishi J."/>
            <person name="Kidaka T."/>
            <person name="Ochi A."/>
        </authorList>
    </citation>
    <scope>NUCLEOTIDE SEQUENCE [LARGE SCALE GENOMIC DNA]</scope>
    <source>
        <strain evidence="7">USDA-D6B2</strain>
    </source>
</reference>
<evidence type="ECO:0000259" key="5">
    <source>
        <dbReference type="Pfam" id="PF12624"/>
    </source>
</evidence>
<dbReference type="PANTHER" id="PTHR16166">
    <property type="entry name" value="VACUOLAR PROTEIN SORTING-ASSOCIATED PROTEIN VPS13"/>
    <property type="match status" value="1"/>
</dbReference>
<dbReference type="GO" id="GO:0006869">
    <property type="term" value="P:lipid transport"/>
    <property type="evidence" value="ECO:0007669"/>
    <property type="project" value="UniProtKB-KW"/>
</dbReference>
<feature type="region of interest" description="Disordered" evidence="4">
    <location>
        <begin position="3010"/>
        <end position="3040"/>
    </location>
</feature>
<keyword evidence="8" id="KW-1185">Reference proteome</keyword>
<dbReference type="Pfam" id="PF12624">
    <property type="entry name" value="VPS13_N"/>
    <property type="match status" value="1"/>
</dbReference>
<feature type="domain" description="Vacuolar protein sorting-associated protein 13 VPS13 adaptor binding" evidence="6">
    <location>
        <begin position="2471"/>
        <end position="2926"/>
    </location>
</feature>
<evidence type="ECO:0000256" key="2">
    <source>
        <dbReference type="ARBA" id="ARBA00022448"/>
    </source>
</evidence>
<gene>
    <name evidence="7" type="ORF">BcabD6B2_15760</name>
</gene>
<feature type="compositionally biased region" description="Polar residues" evidence="4">
    <location>
        <begin position="3010"/>
        <end position="3022"/>
    </location>
</feature>
<evidence type="ECO:0000256" key="3">
    <source>
        <dbReference type="ARBA" id="ARBA00023055"/>
    </source>
</evidence>
<keyword evidence="2" id="KW-0813">Transport</keyword>
<feature type="compositionally biased region" description="Low complexity" evidence="4">
    <location>
        <begin position="448"/>
        <end position="464"/>
    </location>
</feature>
<evidence type="ECO:0000256" key="1">
    <source>
        <dbReference type="ARBA" id="ARBA00006545"/>
    </source>
</evidence>
<dbReference type="InterPro" id="IPR009543">
    <property type="entry name" value="VPS13_VAB"/>
</dbReference>
<dbReference type="InterPro" id="IPR026847">
    <property type="entry name" value="VPS13"/>
</dbReference>
<feature type="compositionally biased region" description="Basic and acidic residues" evidence="4">
    <location>
        <begin position="235"/>
        <end position="252"/>
    </location>
</feature>
<name>A0AAV4LSU0_BABCB</name>
<dbReference type="RefSeq" id="XP_067714210.1">
    <property type="nucleotide sequence ID" value="XM_067858109.1"/>
</dbReference>
<dbReference type="Pfam" id="PF25036">
    <property type="entry name" value="VPS13_VAB"/>
    <property type="match status" value="1"/>
</dbReference>
<comment type="caution">
    <text evidence="7">The sequence shown here is derived from an EMBL/GenBank/DDBJ whole genome shotgun (WGS) entry which is preliminary data.</text>
</comment>
<proteinExistence type="inferred from homology"/>
<dbReference type="PANTHER" id="PTHR16166:SF93">
    <property type="entry name" value="INTERMEMBRANE LIPID TRANSFER PROTEIN VPS13"/>
    <property type="match status" value="1"/>
</dbReference>
<evidence type="ECO:0000256" key="4">
    <source>
        <dbReference type="SAM" id="MobiDB-lite"/>
    </source>
</evidence>
<accession>A0AAV4LSU0</accession>
<dbReference type="Proteomes" id="UP001497744">
    <property type="component" value="Unassembled WGS sequence"/>
</dbReference>
<feature type="region of interest" description="Disordered" evidence="4">
    <location>
        <begin position="448"/>
        <end position="467"/>
    </location>
</feature>
<comment type="similarity">
    <text evidence="1">Belongs to the VPS13 family.</text>
</comment>
<evidence type="ECO:0000313" key="7">
    <source>
        <dbReference type="EMBL" id="GIX62141.1"/>
    </source>
</evidence>
<organism evidence="7 8">
    <name type="scientific">Babesia caballi</name>
    <dbReference type="NCBI Taxonomy" id="5871"/>
    <lineage>
        <taxon>Eukaryota</taxon>
        <taxon>Sar</taxon>
        <taxon>Alveolata</taxon>
        <taxon>Apicomplexa</taxon>
        <taxon>Aconoidasida</taxon>
        <taxon>Piroplasmida</taxon>
        <taxon>Babesiidae</taxon>
        <taxon>Babesia</taxon>
    </lineage>
</organism>
<dbReference type="GO" id="GO:0045053">
    <property type="term" value="P:protein retention in Golgi apparatus"/>
    <property type="evidence" value="ECO:0007669"/>
    <property type="project" value="TreeGrafter"/>
</dbReference>
<dbReference type="InterPro" id="IPR026854">
    <property type="entry name" value="VPS13_N"/>
</dbReference>
<sequence length="3608" mass="397375">MFEGLVKRLLDTYLAPYVDGITQNLQLAVWSGNIVLENLTLKTDITEKLALPVDVQFGKIGRLKLTIPWASIGSTPVKVLVDSLYVRIGGVASAKSDEELLSCVRVAKEKVTNVLENEYSAFVNSLNKTGDVNSSYLIRLSQKILNNLQIDFTNIHVHCSDSNHAFGFIIDSISVRKFRRDDGDGILKAVTNDSVKEEPVTHVCSLLGLSIYERPGDNVDVFDASHASNLSAVGTHDDIDRGATSEGPKGEGGDNDEVELPSGDVAADSGEPPEAIAARTRMMKAEATLEKFCSDKLTANMLLEKLSFRLFLAINVKNKSIFASLRIGAFEASPEDNLNDRDSLRIALSLESVRAFAAMWNDVMWETERSERLLMEKAFTVDLTPEGIKGITRAEYITLYTKQMNSRLPGGEPMSPAEEEHLAVLTDVVPARHLARWRFASRKLTGASAATDAAKAPAPAPDGSVTPAAPTTTWFGWVKGIAASVHDHGIFKSKPGDPREAPAISNGVLAIEGQSKDLDCEDKDATYHKPGAADADIATPPSDGLANAVEGGVAEAATVTSTQQHLQGATESPAVQFAEASADTPDGSAEGAALFVDSSSVEGPADVPQPDYVRYTTIVETDQAELLPGGLVLTGEEVKLIKDAMEMDEIFEDSMATSNYYFECMLPHFEFVVNVGSFTGGASDSLSISTGNLQLQVYLDAAVDTSDRDTYNAYLYVSLDSFDVRYRDSSVMAFLKSDDPVDSLDPVDAAELAPCHTPDVFAIDLRVAHNVTSQGNLLIVTGELKPMETHLIPAVISELLEMLVYVQPHGARSASFSIPPSVVDECKTPGSVLDTLSVDSTIDDELWASERNPARVAAEHLPALFAFDIKFAAPILMLYNDEGDCINLRFGTLNLKTNGACQLSNLSGTVELKETQLSCLHPCGAKGSWYSFLRPLPVKIHYNCDFVSKCLNFDVLFEELFMQATPVDAAVLYHVPSEIVACLMGARASLRRRRDVKPAAVPAPAKTTLEKLPFNIKAMVMFRHSGFAVSNTEGCEVFKLEMHNVSLELELSSHSVRAVLGFERIMMSNPALDMPLFFTHLDSASPGRPSPPVSDEDDNEFEDALEETVKSLRFEIVLNGQSQRRVNATITEMEGNWQHSSIKLIIDTIEEYKSFYGAKDAEPDAPSGDISTGVMSPAGPLAPPQSPLLSATGEPACVVSAGPEDLGTSAQRLLSQALVTRQSQDFDGTDRLITDDAASSQTGSDEAAAISAAELLARVDRGVSRMIRTDTLQDAGEGSVWREVEGCNIDLQELPTLLSEKECKEYKTLVTVNVKGAAVVFWNAQSQVEARLSVSGIAYKVMKYDNDESITSLEVRTGKLTYGNRCLLSYTDTTTLEEGVEVPDGGAPTSAGTTDKPLMTARWKRYDSVNLGVPYSMCIRGALERIVFVYFHQDITRLMDYLDDGILSVFISRSYHKVVQAAAATHMFYSFSVASPCFLFPENKAILPHAGHETHAPGSTLPSHVTRSNAPFLCEPVESGDDFCAQMAQRLSGIVDTWYLGSYLVLELGHLYLRNGYTQREDMSRQSTIYLKMLGTRATVIEQTHGSADVMGRVLQSTDLAVCYIGGGMLDLGIDSAAWVLKLTRMQLTFLIDMFNENICGSSYKSRSHGSVAAPPKTQSRCSIRLSLKRFEFDTLFAPGKPLANLRFNGITVCLNYASDHVRMTSCYQFGLCGKMLTVDDERPDSANVHRRLLNCFVHESAADPDVVASGDDEVSVLEPQVSRLLQNWLRQYKALTGHDFFSSASTADLYGIKLVVINEDNQTALDCMVANYDISLLCIHAMDLLRYFTLSYGGSSMALAPKQSHAKQPGASEKTYTFNFKATNGKFIAFTRMDSTTSPQLELSTDFVLEMTMHNGSFNFLKVDVLGCKLERVYPVVGKRQELCSRLEVYGTGQYVSVNQGFKMYFNFTAPPSNLTLYTKDLSIILAAFTTVLTDGPSAAPPRPSAEASADGAGTPGRFISVSFNLKGIKVTFFDDMRKCLVPMMRLSVASENIEYMSLPIEKRYTVVRCSTRLDYFNPMIGDWEPCLERCNVSLEYTNNISLDRRGGRSRGSKSVRPGSEDEWKDFVPNKVLKISSGHTILINITPSLCQLLLWFIPMLTNNIQRGLVYLDAAEEEAGPAIENSAYRCVNLTGHEFQVFTLEASGSSPGGIGGLRVVERSSVPHELDSVVSLVRTDDSSGACIYVVARPPAAQVAQICTELGIANSEPVARDLMVTRLLSKTRENLMHSKSYLPSSYPTPFENGTCAAMVPLARNCCVTLKSPIEDLPGSYSRDTLICEVKTPHPSHKLLMFTSTVRVYNRSGMPLLLSFLDQKMNIMHVSSLKTRGAPISLLDNSDAPGDDFGETTTVDFPEASVNYLRLQQEDAGYTMLLEHNHFASVPECAFQGPAHAVMSFLPAPLAMNRDFVESFCVMAGRQDSACAESWMKLSNTTGWSKIIDSSRHQGTRMRQCYCPGFTKSNFLYFVVAVMKRRSAFPANVEMRDVVIYPALSVMNTLPMELDVCLSANDRFPSDESSSNSKKTDRYIQESLTLLRESITHIYSLPPNESLSFMAKICYNGSNQWSERVTKIYGTSETHTMVEIPIKNMAPVELELIRYPGGLPVSSTSFQGHLSLIINAPWWFIDRTGLGVSFRKRLPRAVMRGLSFFSTEDEDDTLYLCVNGRVSEKIDSAVRLPAVGGYSYAMLEHGGKVHSICLVTEKVSIGGLSNHVTCRITSAIPSFMLTNNLGGNLYIRKDSRTQAIRVESGQSVAVPWVSSKVVSDPESAGSIVASIEFKAAEEAQWSSPILPLESHSGQTYMCVKQENGKPLVFCISVVPKSGTKYCSISYPQKSNEGYVLSNQCPYIKAAMVRTFHQGGDSASKGNGVYFTAKYGQSVHFGWQQPFLNKSRLCQIMLWLDKNTVAPIKPLVINIGSPAFRYRQVEVTTPEYGNSHTVLISAENRGDYVVIDVKPSGSYLEIARSIAEQCSSSGGQQRTSSLPPSRCSDPGEATPEHRQGDGRAALELNPELLRNSEGVVDGNEAEDDLMTEPVTRSLQMQVHLSQIGLSLVSHHLHEELFFLEMSTVSFVCLCNGDHQRLELRISDIQIDNQAEERNLDEDPCSAILVNRRKASRQETQRHFLQVYVDRPFASSKDLCLKKVFIALDDLEVDISDKLMSSVYNFYKECMRCMGHWGSQQKIDLRVIDSWVQKESQEKLSSLDRNPVLPRTLVLDFLFIERFNLVLWCSFDLEKLHMLGDLMRMGLRIICLSRHFELMGAPLQFQQEYFCNSRSSVRSFYEQMKDNSLLNIPKIPINVGRNTIEFAAEAVDSVSSGIGSLLSKFTFDNEYINKRQRDRMNKPSGNMRDSIVSAGKSIGEGFMSLTNIVTKPIEGAQKGGMSGFIRGLGKGLAGSIVKPIDKVGQAVSQVSRTIKVNMSRQLDGQRWCTEPCRWPRMLWGEYSQLKPYSLSDAEIKQQLGHKFSKNIVHCETVAKQSHPPSHVALLFYPSKVYYVDLKPKPSILWKVAISEIQECRASCYGVIIRVAEGSLQVPCTNAGLIYSIFTALQNAKRQSKSSIVIGPELFESYK</sequence>
<evidence type="ECO:0000259" key="6">
    <source>
        <dbReference type="Pfam" id="PF25036"/>
    </source>
</evidence>
<dbReference type="EMBL" id="BPLF01000001">
    <property type="protein sequence ID" value="GIX62141.1"/>
    <property type="molecule type" value="Genomic_DNA"/>
</dbReference>
<dbReference type="GO" id="GO:0006623">
    <property type="term" value="P:protein targeting to vacuole"/>
    <property type="evidence" value="ECO:0007669"/>
    <property type="project" value="TreeGrafter"/>
</dbReference>
<keyword evidence="3" id="KW-0445">Lipid transport</keyword>
<feature type="domain" description="Chorein N-terminal" evidence="5">
    <location>
        <begin position="1"/>
        <end position="174"/>
    </location>
</feature>
<dbReference type="GeneID" id="94193622"/>
<protein>
    <submittedName>
        <fullName evidence="7">Vacuolar protein sorting-associated protein domain containing protein, putative</fullName>
    </submittedName>
</protein>